<feature type="transmembrane region" description="Helical" evidence="8">
    <location>
        <begin position="21"/>
        <end position="39"/>
    </location>
</feature>
<evidence type="ECO:0000259" key="9">
    <source>
        <dbReference type="Pfam" id="PF02366"/>
    </source>
</evidence>
<keyword evidence="2" id="KW-1003">Cell membrane</keyword>
<gene>
    <name evidence="10" type="ORF">A2973_01410</name>
</gene>
<evidence type="ECO:0000256" key="8">
    <source>
        <dbReference type="SAM" id="Phobius"/>
    </source>
</evidence>
<evidence type="ECO:0000313" key="10">
    <source>
        <dbReference type="EMBL" id="OGG28941.1"/>
    </source>
</evidence>
<dbReference type="EMBL" id="MFJZ01000063">
    <property type="protein sequence ID" value="OGG28941.1"/>
    <property type="molecule type" value="Genomic_DNA"/>
</dbReference>
<name>A0A1F6AW73_9BACT</name>
<feature type="transmembrane region" description="Helical" evidence="8">
    <location>
        <begin position="379"/>
        <end position="397"/>
    </location>
</feature>
<evidence type="ECO:0000256" key="1">
    <source>
        <dbReference type="ARBA" id="ARBA00004651"/>
    </source>
</evidence>
<evidence type="ECO:0000256" key="3">
    <source>
        <dbReference type="ARBA" id="ARBA00022676"/>
    </source>
</evidence>
<dbReference type="GO" id="GO:0016763">
    <property type="term" value="F:pentosyltransferase activity"/>
    <property type="evidence" value="ECO:0007669"/>
    <property type="project" value="TreeGrafter"/>
</dbReference>
<feature type="transmembrane region" description="Helical" evidence="8">
    <location>
        <begin position="409"/>
        <end position="429"/>
    </location>
</feature>
<sequence length="559" mass="62723">MRAHSPKKAGPRMKTFRFPRVDIYIIAILFFAATLRLWQLGTIPSGVLSDEVEIGYIAYSLGKIGVSPYGDTNIFAIQETSGGSRPPLYIYSAVPSVMLFGLTPFAIRLPSALFGIFSVLIFYLLLQRVFASALVSKAGALLFAFNPWAIQISRQALLESITLFFVLTGVYAFVRGKDRIWPYLIAAACFIASLFSYDAPKIFLPPFLLALMLLYRKKLWRAPKVVGIFLLVMVLGYAFMLHTTFFNLQVNDFNAVSIFRWADISGTVNTERELTTAPLWLSGIFHNKVTVIIKNVITSYASIFSLNWFFVNGAGNLQHSVARHGEFFLFELPLFFFGLAAMLSGNAAGGTLFLLWLMIGALPGGLTTTNSPLRSVLMLPAPLAISALGFSSMMRRLERCSNNIRRIFFVLRAGILCLYVTSFLFTYFFDYPVYASEWWSKQQDDAIRFVIEKKQAYPHVFINGRWRIMYAFFAQIDPALVLASSKRQETYNTVPVISLGNVIFGDFSQATKDFASPSAFFPKGSLLITDGDKFPHETPLKDFLDPGGVRILYKAIEVR</sequence>
<dbReference type="GO" id="GO:0000030">
    <property type="term" value="F:mannosyltransferase activity"/>
    <property type="evidence" value="ECO:0007669"/>
    <property type="project" value="InterPro"/>
</dbReference>
<dbReference type="GO" id="GO:0005886">
    <property type="term" value="C:plasma membrane"/>
    <property type="evidence" value="ECO:0007669"/>
    <property type="project" value="UniProtKB-SubCell"/>
</dbReference>
<dbReference type="Pfam" id="PF02366">
    <property type="entry name" value="PMT"/>
    <property type="match status" value="1"/>
</dbReference>
<keyword evidence="7 8" id="KW-0472">Membrane</keyword>
<feature type="transmembrane region" description="Helical" evidence="8">
    <location>
        <begin position="225"/>
        <end position="245"/>
    </location>
</feature>
<comment type="caution">
    <text evidence="10">The sequence shown here is derived from an EMBL/GenBank/DDBJ whole genome shotgun (WGS) entry which is preliminary data.</text>
</comment>
<keyword evidence="6 8" id="KW-1133">Transmembrane helix</keyword>
<proteinExistence type="predicted"/>
<dbReference type="InterPro" id="IPR050297">
    <property type="entry name" value="LipidA_mod_glycosyltrf_83"/>
</dbReference>
<evidence type="ECO:0000313" key="11">
    <source>
        <dbReference type="Proteomes" id="UP000176409"/>
    </source>
</evidence>
<reference evidence="10 11" key="1">
    <citation type="journal article" date="2016" name="Nat. Commun.">
        <title>Thousands of microbial genomes shed light on interconnected biogeochemical processes in an aquifer system.</title>
        <authorList>
            <person name="Anantharaman K."/>
            <person name="Brown C.T."/>
            <person name="Hug L.A."/>
            <person name="Sharon I."/>
            <person name="Castelle C.J."/>
            <person name="Probst A.J."/>
            <person name="Thomas B.C."/>
            <person name="Singh A."/>
            <person name="Wilkins M.J."/>
            <person name="Karaoz U."/>
            <person name="Brodie E.L."/>
            <person name="Williams K.H."/>
            <person name="Hubbard S.S."/>
            <person name="Banfield J.F."/>
        </authorList>
    </citation>
    <scope>NUCLEOTIDE SEQUENCE [LARGE SCALE GENOMIC DNA]</scope>
</reference>
<dbReference type="PANTHER" id="PTHR33908:SF3">
    <property type="entry name" value="UNDECAPRENYL PHOSPHATE-ALPHA-4-AMINO-4-DEOXY-L-ARABINOSE ARABINOSYL TRANSFERASE"/>
    <property type="match status" value="1"/>
</dbReference>
<dbReference type="InterPro" id="IPR003342">
    <property type="entry name" value="ArnT-like_N"/>
</dbReference>
<keyword evidence="5 8" id="KW-0812">Transmembrane</keyword>
<evidence type="ECO:0000256" key="4">
    <source>
        <dbReference type="ARBA" id="ARBA00022679"/>
    </source>
</evidence>
<evidence type="ECO:0000256" key="2">
    <source>
        <dbReference type="ARBA" id="ARBA00022475"/>
    </source>
</evidence>
<feature type="transmembrane region" description="Helical" evidence="8">
    <location>
        <begin position="113"/>
        <end position="135"/>
    </location>
</feature>
<keyword evidence="3" id="KW-0328">Glycosyltransferase</keyword>
<comment type="subcellular location">
    <subcellularLocation>
        <location evidence="1">Cell membrane</location>
        <topology evidence="1">Multi-pass membrane protein</topology>
    </subcellularLocation>
</comment>
<evidence type="ECO:0000256" key="7">
    <source>
        <dbReference type="ARBA" id="ARBA00023136"/>
    </source>
</evidence>
<evidence type="ECO:0000256" key="5">
    <source>
        <dbReference type="ARBA" id="ARBA00022692"/>
    </source>
</evidence>
<protein>
    <recommendedName>
        <fullName evidence="9">ArnT-like N-terminal domain-containing protein</fullName>
    </recommendedName>
</protein>
<feature type="transmembrane region" description="Helical" evidence="8">
    <location>
        <begin position="156"/>
        <end position="174"/>
    </location>
</feature>
<dbReference type="Proteomes" id="UP000176409">
    <property type="component" value="Unassembled WGS sequence"/>
</dbReference>
<evidence type="ECO:0000256" key="6">
    <source>
        <dbReference type="ARBA" id="ARBA00022989"/>
    </source>
</evidence>
<dbReference type="PANTHER" id="PTHR33908">
    <property type="entry name" value="MANNOSYLTRANSFERASE YKCB-RELATED"/>
    <property type="match status" value="1"/>
</dbReference>
<dbReference type="GO" id="GO:0010041">
    <property type="term" value="P:response to iron(III) ion"/>
    <property type="evidence" value="ECO:0007669"/>
    <property type="project" value="TreeGrafter"/>
</dbReference>
<feature type="domain" description="ArnT-like N-terminal" evidence="9">
    <location>
        <begin position="28"/>
        <end position="177"/>
    </location>
</feature>
<dbReference type="STRING" id="1798396.A2973_01410"/>
<feature type="transmembrane region" description="Helical" evidence="8">
    <location>
        <begin position="291"/>
        <end position="311"/>
    </location>
</feature>
<dbReference type="GO" id="GO:0009103">
    <property type="term" value="P:lipopolysaccharide biosynthetic process"/>
    <property type="evidence" value="ECO:0007669"/>
    <property type="project" value="UniProtKB-ARBA"/>
</dbReference>
<organism evidence="10 11">
    <name type="scientific">Candidatus Gottesmanbacteria bacterium RIFCSPLOWO2_01_FULL_49_10</name>
    <dbReference type="NCBI Taxonomy" id="1798396"/>
    <lineage>
        <taxon>Bacteria</taxon>
        <taxon>Candidatus Gottesmaniibacteriota</taxon>
    </lineage>
</organism>
<feature type="transmembrane region" description="Helical" evidence="8">
    <location>
        <begin position="332"/>
        <end position="359"/>
    </location>
</feature>
<feature type="transmembrane region" description="Helical" evidence="8">
    <location>
        <begin position="180"/>
        <end position="204"/>
    </location>
</feature>
<dbReference type="GO" id="GO:0006493">
    <property type="term" value="P:protein O-linked glycosylation"/>
    <property type="evidence" value="ECO:0007669"/>
    <property type="project" value="InterPro"/>
</dbReference>
<accession>A0A1F6AW73</accession>
<keyword evidence="4" id="KW-0808">Transferase</keyword>
<dbReference type="AlphaFoldDB" id="A0A1F6AW73"/>